<evidence type="ECO:0000256" key="7">
    <source>
        <dbReference type="ARBA" id="ARBA00022840"/>
    </source>
</evidence>
<evidence type="ECO:0000259" key="14">
    <source>
        <dbReference type="Pfam" id="PF02463"/>
    </source>
</evidence>
<reference evidence="15 16" key="1">
    <citation type="submission" date="2019-02" db="EMBL/GenBank/DDBJ databases">
        <title>Genome sequencing of the rare red list fungi Bondarzewia mesenterica.</title>
        <authorList>
            <person name="Buettner E."/>
            <person name="Kellner H."/>
        </authorList>
    </citation>
    <scope>NUCLEOTIDE SEQUENCE [LARGE SCALE GENOMIC DNA]</scope>
    <source>
        <strain evidence="15 16">DSM 108281</strain>
    </source>
</reference>
<dbReference type="Proteomes" id="UP000310158">
    <property type="component" value="Unassembled WGS sequence"/>
</dbReference>
<evidence type="ECO:0000256" key="12">
    <source>
        <dbReference type="SAM" id="Coils"/>
    </source>
</evidence>
<sequence>MAKRRVADKNDNDDQQEGSSSRAKRARFDRHEPEVIEYQAEPKDEPTTTRVTRSRVQDNDGEEDDDSLEDDGSLQAIREQNVSEDPAEQARFEEEHEERIRESIRARGKLEGGVAKFGIIEAIEMNQFMCHKYLTFKFGHNGSGKSAVLSAITVALGGKATATGRGNGLKSFIREGQSVSEVTVQLKNQGDEAYRHQSYGDSIIITRHFTKEGSSSYKIKSRDGKVISTKREELAAICDHMNIQVDNPMNVLTQDSARQFLSASHPSDKYRFFLRGTQLSQLSEEYETCMENVSQMSKVLARKKEALPDLEAQFEEASARFEEASKAREQRHKADQLKRELAWAHVATKKEELREKVEEHAKLAHRLPKIQEKLTEAENEFVAGTEKVEELEAEHQALGNIEHLQEKRTDLQNRMRDNKVQIAAIKNDEKKVEEDLKATRRQIEQLQKKIDDEMKKSAAHTQTKQDETNQKLAIALGDVREAEERVRSFEQQIQAKQGEANELKTEADRADQELQDVKKRLMECQEQVTRCIDQQKNALAPYGNRLKEVIDKIGRLNWYGQKPLGPLGVFVTVKDPAKWAGLLRNTLGGYMSAFAVTDGRDMAQMRKLLKETGNHAQVFVGEVDLFDFSHGEPAPRYLTVLRAIECSNEYVLRVLINQAKIERLLLGESRKEVDNLLLELSGGGTGLSLDLYRVIRYPEGGGSSQPLQKMRPNDPRNLLFTGQDAATQLKHWQAEGAAAEAHYHNLSRQVTESRHKYTDLQRTIETLKQNARGAARSLSEAKYVRDALQVEANEGVPVETAGLEAAKEEQERERDQLLAQFQSMAQKKLKLDETQRPLLEELNVIKQEINEFDAKCRAATVGLLMLLMAHRIDLVLFRRKWRRLSNDVWMLKTIRSIGRKKLAEEQKTVKEAQEREDIVQKEFENWTEKAQNYCERVENPRKAEEVQRQLDGVQKALKEREKRHGASVEEMTIEVNRAQAAYETAQKDLKSMALKRSLRIRFNKWYDFRRHIAFRCKVVFQYHLSNRGYFGKVLFNHQDGTLQLKVQTDEQHGTQGSRDKDPRSLSGGEKSFATICLLLAMWESIGSPIRCLDEFDVFMDAVNRRISMKMMIDTANSSDGKQYVLITPQNMQSVHLGKTVRVHRMSDPERGQGTLAYGQTVA</sequence>
<feature type="coiled-coil region" evidence="12">
    <location>
        <begin position="300"/>
        <end position="327"/>
    </location>
</feature>
<evidence type="ECO:0000313" key="16">
    <source>
        <dbReference type="Proteomes" id="UP000310158"/>
    </source>
</evidence>
<evidence type="ECO:0000256" key="11">
    <source>
        <dbReference type="ARBA" id="ARBA00023242"/>
    </source>
</evidence>
<feature type="compositionally biased region" description="Acidic residues" evidence="13">
    <location>
        <begin position="59"/>
        <end position="72"/>
    </location>
</feature>
<protein>
    <recommendedName>
        <fullName evidence="14">RecF/RecN/SMC N-terminal domain-containing protein</fullName>
    </recommendedName>
</protein>
<keyword evidence="11" id="KW-0539">Nucleus</keyword>
<accession>A0A4V3XFW5</accession>
<evidence type="ECO:0000256" key="4">
    <source>
        <dbReference type="ARBA" id="ARBA00022454"/>
    </source>
</evidence>
<keyword evidence="9" id="KW-0233">DNA recombination</keyword>
<feature type="compositionally biased region" description="Basic and acidic residues" evidence="13">
    <location>
        <begin position="29"/>
        <end position="47"/>
    </location>
</feature>
<evidence type="ECO:0000313" key="15">
    <source>
        <dbReference type="EMBL" id="THH19093.1"/>
    </source>
</evidence>
<comment type="similarity">
    <text evidence="3">Belongs to the SMC family. SMC6 subfamily.</text>
</comment>
<dbReference type="GO" id="GO:0005634">
    <property type="term" value="C:nucleus"/>
    <property type="evidence" value="ECO:0007669"/>
    <property type="project" value="UniProtKB-SubCell"/>
</dbReference>
<keyword evidence="8 12" id="KW-0175">Coiled coil</keyword>
<dbReference type="GO" id="GO:0003684">
    <property type="term" value="F:damaged DNA binding"/>
    <property type="evidence" value="ECO:0007669"/>
    <property type="project" value="TreeGrafter"/>
</dbReference>
<evidence type="ECO:0000256" key="3">
    <source>
        <dbReference type="ARBA" id="ARBA00006793"/>
    </source>
</evidence>
<feature type="coiled-coil region" evidence="12">
    <location>
        <begin position="750"/>
        <end position="827"/>
    </location>
</feature>
<comment type="caution">
    <text evidence="15">The sequence shown here is derived from an EMBL/GenBank/DDBJ whole genome shotgun (WGS) entry which is preliminary data.</text>
</comment>
<dbReference type="GO" id="GO:0000724">
    <property type="term" value="P:double-strand break repair via homologous recombination"/>
    <property type="evidence" value="ECO:0007669"/>
    <property type="project" value="TreeGrafter"/>
</dbReference>
<dbReference type="PANTHER" id="PTHR19306:SF6">
    <property type="entry name" value="STRUCTURAL MAINTENANCE OF CHROMOSOMES PROTEIN 6"/>
    <property type="match status" value="1"/>
</dbReference>
<evidence type="ECO:0000256" key="8">
    <source>
        <dbReference type="ARBA" id="ARBA00023054"/>
    </source>
</evidence>
<organism evidence="15 16">
    <name type="scientific">Bondarzewia mesenterica</name>
    <dbReference type="NCBI Taxonomy" id="1095465"/>
    <lineage>
        <taxon>Eukaryota</taxon>
        <taxon>Fungi</taxon>
        <taxon>Dikarya</taxon>
        <taxon>Basidiomycota</taxon>
        <taxon>Agaricomycotina</taxon>
        <taxon>Agaricomycetes</taxon>
        <taxon>Russulales</taxon>
        <taxon>Bondarzewiaceae</taxon>
        <taxon>Bondarzewia</taxon>
    </lineage>
</organism>
<gene>
    <name evidence="15" type="ORF">EW146_g2017</name>
</gene>
<evidence type="ECO:0000256" key="10">
    <source>
        <dbReference type="ARBA" id="ARBA00023204"/>
    </source>
</evidence>
<evidence type="ECO:0000256" key="13">
    <source>
        <dbReference type="SAM" id="MobiDB-lite"/>
    </source>
</evidence>
<dbReference type="PANTHER" id="PTHR19306">
    <property type="entry name" value="STRUCTURAL MAINTENANCE OF CHROMOSOMES 5,6 SMC5, SMC6"/>
    <property type="match status" value="1"/>
</dbReference>
<feature type="region of interest" description="Disordered" evidence="13">
    <location>
        <begin position="1"/>
        <end position="97"/>
    </location>
</feature>
<evidence type="ECO:0000256" key="2">
    <source>
        <dbReference type="ARBA" id="ARBA00004286"/>
    </source>
</evidence>
<feature type="compositionally biased region" description="Basic and acidic residues" evidence="13">
    <location>
        <begin position="1047"/>
        <end position="1063"/>
    </location>
</feature>
<keyword evidence="7" id="KW-0067">ATP-binding</keyword>
<dbReference type="GO" id="GO:0005524">
    <property type="term" value="F:ATP binding"/>
    <property type="evidence" value="ECO:0007669"/>
    <property type="project" value="UniProtKB-KW"/>
</dbReference>
<dbReference type="Pfam" id="PF02463">
    <property type="entry name" value="SMC_N"/>
    <property type="match status" value="1"/>
</dbReference>
<evidence type="ECO:0000256" key="1">
    <source>
        <dbReference type="ARBA" id="ARBA00004123"/>
    </source>
</evidence>
<dbReference type="SUPFAM" id="SSF52540">
    <property type="entry name" value="P-loop containing nucleoside triphosphate hydrolases"/>
    <property type="match status" value="1"/>
</dbReference>
<dbReference type="GO" id="GO:0035861">
    <property type="term" value="C:site of double-strand break"/>
    <property type="evidence" value="ECO:0007669"/>
    <property type="project" value="TreeGrafter"/>
</dbReference>
<proteinExistence type="inferred from homology"/>
<dbReference type="GO" id="GO:0030915">
    <property type="term" value="C:Smc5-Smc6 complex"/>
    <property type="evidence" value="ECO:0007669"/>
    <property type="project" value="TreeGrafter"/>
</dbReference>
<dbReference type="Gene3D" id="3.40.50.300">
    <property type="entry name" value="P-loop containing nucleotide triphosphate hydrolases"/>
    <property type="match status" value="2"/>
</dbReference>
<name>A0A4V3XFW5_9AGAM</name>
<evidence type="ECO:0000256" key="9">
    <source>
        <dbReference type="ARBA" id="ARBA00023172"/>
    </source>
</evidence>
<evidence type="ECO:0000256" key="6">
    <source>
        <dbReference type="ARBA" id="ARBA00022763"/>
    </source>
</evidence>
<evidence type="ECO:0000256" key="5">
    <source>
        <dbReference type="ARBA" id="ARBA00022741"/>
    </source>
</evidence>
<keyword evidence="16" id="KW-1185">Reference proteome</keyword>
<comment type="subcellular location">
    <subcellularLocation>
        <location evidence="2">Chromosome</location>
    </subcellularLocation>
    <subcellularLocation>
        <location evidence="1">Nucleus</location>
    </subcellularLocation>
</comment>
<keyword evidence="4" id="KW-0158">Chromosome</keyword>
<keyword evidence="5" id="KW-0547">Nucleotide-binding</keyword>
<feature type="compositionally biased region" description="Basic and acidic residues" evidence="13">
    <location>
        <begin position="88"/>
        <end position="97"/>
    </location>
</feature>
<feature type="region of interest" description="Disordered" evidence="13">
    <location>
        <begin position="1047"/>
        <end position="1067"/>
    </location>
</feature>
<keyword evidence="10" id="KW-0234">DNA repair</keyword>
<keyword evidence="6" id="KW-0227">DNA damage</keyword>
<feature type="coiled-coil region" evidence="12">
    <location>
        <begin position="902"/>
        <end position="995"/>
    </location>
</feature>
<dbReference type="InterPro" id="IPR027417">
    <property type="entry name" value="P-loop_NTPase"/>
</dbReference>
<feature type="compositionally biased region" description="Basic and acidic residues" evidence="13">
    <location>
        <begin position="1"/>
        <end position="12"/>
    </location>
</feature>
<feature type="domain" description="RecF/RecN/SMC N-terminal" evidence="14">
    <location>
        <begin position="130"/>
        <end position="1143"/>
    </location>
</feature>
<dbReference type="InterPro" id="IPR003395">
    <property type="entry name" value="RecF/RecN/SMC_N"/>
</dbReference>
<feature type="coiled-coil region" evidence="12">
    <location>
        <begin position="360"/>
        <end position="534"/>
    </location>
</feature>
<dbReference type="OrthoDB" id="10072614at2759"/>
<dbReference type="EMBL" id="SGPL01000055">
    <property type="protein sequence ID" value="THH19093.1"/>
    <property type="molecule type" value="Genomic_DNA"/>
</dbReference>
<dbReference type="GO" id="GO:0003697">
    <property type="term" value="F:single-stranded DNA binding"/>
    <property type="evidence" value="ECO:0007669"/>
    <property type="project" value="TreeGrafter"/>
</dbReference>
<dbReference type="AlphaFoldDB" id="A0A4V3XFW5"/>